<keyword evidence="2" id="KW-1003">Cell membrane</keyword>
<evidence type="ECO:0000256" key="6">
    <source>
        <dbReference type="ARBA" id="ARBA00022989"/>
    </source>
</evidence>
<name>A0ABS8Z6U3_9PSEU</name>
<dbReference type="InterPro" id="IPR036890">
    <property type="entry name" value="HATPase_C_sf"/>
</dbReference>
<dbReference type="InterPro" id="IPR050482">
    <property type="entry name" value="Sensor_HK_TwoCompSys"/>
</dbReference>
<reference evidence="10 11" key="1">
    <citation type="submission" date="2021-12" db="EMBL/GenBank/DDBJ databases">
        <title>Genome sequence of Kibdelosporangium philippinense ATCC 49844.</title>
        <authorList>
            <person name="Fedorov E.A."/>
            <person name="Omeragic M."/>
            <person name="Shalygina K.F."/>
            <person name="Maclea K.S."/>
        </authorList>
    </citation>
    <scope>NUCLEOTIDE SEQUENCE [LARGE SCALE GENOMIC DNA]</scope>
    <source>
        <strain evidence="10 11">ATCC 49844</strain>
    </source>
</reference>
<evidence type="ECO:0000259" key="9">
    <source>
        <dbReference type="PROSITE" id="PS50109"/>
    </source>
</evidence>
<keyword evidence="8" id="KW-0472">Membrane</keyword>
<evidence type="ECO:0000256" key="1">
    <source>
        <dbReference type="ARBA" id="ARBA00004651"/>
    </source>
</evidence>
<evidence type="ECO:0000256" key="4">
    <source>
        <dbReference type="ARBA" id="ARBA00022692"/>
    </source>
</evidence>
<evidence type="ECO:0000313" key="11">
    <source>
        <dbReference type="Proteomes" id="UP001521150"/>
    </source>
</evidence>
<dbReference type="InterPro" id="IPR011712">
    <property type="entry name" value="Sig_transdc_His_kin_sub3_dim/P"/>
</dbReference>
<feature type="domain" description="Histidine kinase" evidence="9">
    <location>
        <begin position="238"/>
        <end position="328"/>
    </location>
</feature>
<dbReference type="Pfam" id="PF07730">
    <property type="entry name" value="HisKA_3"/>
    <property type="match status" value="1"/>
</dbReference>
<organism evidence="10 11">
    <name type="scientific">Kibdelosporangium philippinense</name>
    <dbReference type="NCBI Taxonomy" id="211113"/>
    <lineage>
        <taxon>Bacteria</taxon>
        <taxon>Bacillati</taxon>
        <taxon>Actinomycetota</taxon>
        <taxon>Actinomycetes</taxon>
        <taxon>Pseudonocardiales</taxon>
        <taxon>Pseudonocardiaceae</taxon>
        <taxon>Kibdelosporangium</taxon>
    </lineage>
</organism>
<dbReference type="GO" id="GO:0005524">
    <property type="term" value="F:ATP binding"/>
    <property type="evidence" value="ECO:0007669"/>
    <property type="project" value="UniProtKB-KW"/>
</dbReference>
<dbReference type="EMBL" id="JAJVCN010000001">
    <property type="protein sequence ID" value="MCE7002298.1"/>
    <property type="molecule type" value="Genomic_DNA"/>
</dbReference>
<dbReference type="PANTHER" id="PTHR24421">
    <property type="entry name" value="NITRATE/NITRITE SENSOR PROTEIN NARX-RELATED"/>
    <property type="match status" value="1"/>
</dbReference>
<dbReference type="Gene3D" id="1.20.5.1930">
    <property type="match status" value="1"/>
</dbReference>
<comment type="caution">
    <text evidence="10">The sequence shown here is derived from an EMBL/GenBank/DDBJ whole genome shotgun (WGS) entry which is preliminary data.</text>
</comment>
<comment type="subcellular location">
    <subcellularLocation>
        <location evidence="1">Cell membrane</location>
        <topology evidence="1">Multi-pass membrane protein</topology>
    </subcellularLocation>
</comment>
<dbReference type="SUPFAM" id="SSF55874">
    <property type="entry name" value="ATPase domain of HSP90 chaperone/DNA topoisomerase II/histidine kinase"/>
    <property type="match status" value="1"/>
</dbReference>
<dbReference type="CDD" id="cd16917">
    <property type="entry name" value="HATPase_UhpB-NarQ-NarX-like"/>
    <property type="match status" value="1"/>
</dbReference>
<gene>
    <name evidence="10" type="ORF">LWC34_05560</name>
</gene>
<keyword evidence="10" id="KW-0067">ATP-binding</keyword>
<dbReference type="InterPro" id="IPR003594">
    <property type="entry name" value="HATPase_dom"/>
</dbReference>
<dbReference type="SMART" id="SM00387">
    <property type="entry name" value="HATPase_c"/>
    <property type="match status" value="1"/>
</dbReference>
<dbReference type="PROSITE" id="PS50109">
    <property type="entry name" value="HIS_KIN"/>
    <property type="match status" value="1"/>
</dbReference>
<evidence type="ECO:0000256" key="3">
    <source>
        <dbReference type="ARBA" id="ARBA00022679"/>
    </source>
</evidence>
<evidence type="ECO:0000256" key="7">
    <source>
        <dbReference type="ARBA" id="ARBA00023012"/>
    </source>
</evidence>
<protein>
    <submittedName>
        <fullName evidence="10">ATP-binding protein</fullName>
    </submittedName>
</protein>
<keyword evidence="6" id="KW-1133">Transmembrane helix</keyword>
<keyword evidence="10" id="KW-0547">Nucleotide-binding</keyword>
<keyword evidence="5" id="KW-0418">Kinase</keyword>
<dbReference type="Pfam" id="PF02518">
    <property type="entry name" value="HATPase_c"/>
    <property type="match status" value="1"/>
</dbReference>
<keyword evidence="7" id="KW-0902">Two-component regulatory system</keyword>
<keyword evidence="4" id="KW-0812">Transmembrane</keyword>
<evidence type="ECO:0000256" key="2">
    <source>
        <dbReference type="ARBA" id="ARBA00022475"/>
    </source>
</evidence>
<keyword evidence="3" id="KW-0808">Transferase</keyword>
<dbReference type="RefSeq" id="WP_233723322.1">
    <property type="nucleotide sequence ID" value="NZ_JAJVCN010000001.1"/>
</dbReference>
<dbReference type="PANTHER" id="PTHR24421:SF37">
    <property type="entry name" value="SENSOR HISTIDINE KINASE NARS"/>
    <property type="match status" value="1"/>
</dbReference>
<dbReference type="Gene3D" id="3.30.565.10">
    <property type="entry name" value="Histidine kinase-like ATPase, C-terminal domain"/>
    <property type="match status" value="1"/>
</dbReference>
<evidence type="ECO:0000313" key="10">
    <source>
        <dbReference type="EMBL" id="MCE7002298.1"/>
    </source>
</evidence>
<proteinExistence type="predicted"/>
<accession>A0ABS8Z6U3</accession>
<evidence type="ECO:0000256" key="5">
    <source>
        <dbReference type="ARBA" id="ARBA00022777"/>
    </source>
</evidence>
<dbReference type="InterPro" id="IPR005467">
    <property type="entry name" value="His_kinase_dom"/>
</dbReference>
<dbReference type="Proteomes" id="UP001521150">
    <property type="component" value="Unassembled WGS sequence"/>
</dbReference>
<sequence>MTTLESHIVDDTAWLEQAIRQAGAILDEIKCVDLSVETTPSVSDFLPDQLSSEIGETRASHGVHPAESLRAATILFDIVLRELHLSDHADVELTVALSRALHRAIMRRIGVASVSYASLLLEKVHSSHLAERHRMARELHDRAAHAIGVGLQNLQLHDIYVGGQPELSARKLETARVALGEALHTVRALSAELGSALGADRLEVALRKYLAISVSPAIKVKFTVAGDDGVVPAPFAEELYLVLREAVRNSLLHGDPGQIEIAVDIVDGHFNGVVRDDGTGFDVTRVLREGSGVGLTSMRERVELLGGSLKVVSGNTGTVVSVWVHLPGGPS</sequence>
<keyword evidence="11" id="KW-1185">Reference proteome</keyword>
<evidence type="ECO:0000256" key="8">
    <source>
        <dbReference type="ARBA" id="ARBA00023136"/>
    </source>
</evidence>